<reference evidence="3 4" key="1">
    <citation type="journal article" date="2023" name="Commun. Biol.">
        <title>Genome analysis of Parmales, the sister group of diatoms, reveals the evolutionary specialization of diatoms from phago-mixotrophs to photoautotrophs.</title>
        <authorList>
            <person name="Ban H."/>
            <person name="Sato S."/>
            <person name="Yoshikawa S."/>
            <person name="Yamada K."/>
            <person name="Nakamura Y."/>
            <person name="Ichinomiya M."/>
            <person name="Sato N."/>
            <person name="Blanc-Mathieu R."/>
            <person name="Endo H."/>
            <person name="Kuwata A."/>
            <person name="Ogata H."/>
        </authorList>
    </citation>
    <scope>NUCLEOTIDE SEQUENCE [LARGE SCALE GENOMIC DNA]</scope>
</reference>
<comment type="caution">
    <text evidence="3">The sequence shown here is derived from an EMBL/GenBank/DDBJ whole genome shotgun (WGS) entry which is preliminary data.</text>
</comment>
<feature type="compositionally biased region" description="Polar residues" evidence="2">
    <location>
        <begin position="1"/>
        <end position="10"/>
    </location>
</feature>
<evidence type="ECO:0000256" key="1">
    <source>
        <dbReference type="ARBA" id="ARBA00005564"/>
    </source>
</evidence>
<evidence type="ECO:0000313" key="4">
    <source>
        <dbReference type="Proteomes" id="UP001165060"/>
    </source>
</evidence>
<feature type="compositionally biased region" description="Low complexity" evidence="2">
    <location>
        <begin position="18"/>
        <end position="35"/>
    </location>
</feature>
<name>A0ABQ6MC14_9STRA</name>
<dbReference type="SUPFAM" id="SSF51004">
    <property type="entry name" value="C-terminal (heme d1) domain of cytochrome cd1-nitrite reductase"/>
    <property type="match status" value="1"/>
</dbReference>
<dbReference type="PANTHER" id="PTHR30344">
    <property type="entry name" value="6-PHOSPHOGLUCONOLACTONASE-RELATED"/>
    <property type="match status" value="1"/>
</dbReference>
<evidence type="ECO:0000313" key="3">
    <source>
        <dbReference type="EMBL" id="GMI23342.1"/>
    </source>
</evidence>
<dbReference type="InterPro" id="IPR015943">
    <property type="entry name" value="WD40/YVTN_repeat-like_dom_sf"/>
</dbReference>
<evidence type="ECO:0008006" key="5">
    <source>
        <dbReference type="Google" id="ProtNLM"/>
    </source>
</evidence>
<dbReference type="Pfam" id="PF10282">
    <property type="entry name" value="Lactonase"/>
    <property type="match status" value="1"/>
</dbReference>
<accession>A0ABQ6MC14</accession>
<keyword evidence="4" id="KW-1185">Reference proteome</keyword>
<dbReference type="EMBL" id="BRYB01000122">
    <property type="protein sequence ID" value="GMI23342.1"/>
    <property type="molecule type" value="Genomic_DNA"/>
</dbReference>
<gene>
    <name evidence="3" type="ORF">TeGR_g4886</name>
</gene>
<dbReference type="InterPro" id="IPR050282">
    <property type="entry name" value="Cycloisomerase_2"/>
</dbReference>
<dbReference type="PANTHER" id="PTHR30344:SF1">
    <property type="entry name" value="6-PHOSPHOGLUCONOLACTONASE"/>
    <property type="match status" value="1"/>
</dbReference>
<protein>
    <recommendedName>
        <fullName evidence="5">6-phosphogluconolactonase</fullName>
    </recommendedName>
</protein>
<proteinExistence type="inferred from homology"/>
<evidence type="ECO:0000256" key="2">
    <source>
        <dbReference type="SAM" id="MobiDB-lite"/>
    </source>
</evidence>
<dbReference type="Proteomes" id="UP001165060">
    <property type="component" value="Unassembled WGS sequence"/>
</dbReference>
<organism evidence="3 4">
    <name type="scientific">Tetraparma gracilis</name>
    <dbReference type="NCBI Taxonomy" id="2962635"/>
    <lineage>
        <taxon>Eukaryota</taxon>
        <taxon>Sar</taxon>
        <taxon>Stramenopiles</taxon>
        <taxon>Ochrophyta</taxon>
        <taxon>Bolidophyceae</taxon>
        <taxon>Parmales</taxon>
        <taxon>Triparmaceae</taxon>
        <taxon>Tetraparma</taxon>
    </lineage>
</organism>
<dbReference type="InterPro" id="IPR019405">
    <property type="entry name" value="Lactonase_7-beta_prop"/>
</dbReference>
<dbReference type="InterPro" id="IPR011048">
    <property type="entry name" value="Haem_d1_sf"/>
</dbReference>
<sequence length="468" mass="50909">MSPTPDGTSSPPQPPRYVSGTSRSSSVSSTVSLGPHPDPLPPPGPGEIFVISSYTDFSCLAHGPTGKEARFGLYSFWLNPSNGTMTLLSVTGPAKTCKNPSFSRVHPTLNLLYTCTEDIVNPGEILTYKIENNGALTPYCEPVSANGTSTCYLTINNASTHMLACNYWNSSLLTFPLDQSGVVSPHVALYDPHHGKPMKAATKKANHSENDESTIKARQADPHSHALVLDPYHGCIAYVPDLGMDLIRQMYFNEVTGEFTQLSEIKSGMSKHHPDGPRYIEFHKTMPIAYVINELSSSVAVFEVDKEAISRLAAATKGGAEPVPEELRNLNTLKMVQNIDTIPSAYPLSLNTCGRIHVHSSGNYVLVSNRGHDSIAVFRILPPKNQGTVCGRLAAVGFFHTRGHCPRHFQFDSSGQWLVVANQDSDQIAIFSFNLSTGEVKYGGNTYSVPSPNFVCSAKWKEGEDSDF</sequence>
<dbReference type="Gene3D" id="2.130.10.10">
    <property type="entry name" value="YVTN repeat-like/Quinoprotein amine dehydrogenase"/>
    <property type="match status" value="1"/>
</dbReference>
<feature type="region of interest" description="Disordered" evidence="2">
    <location>
        <begin position="1"/>
        <end position="44"/>
    </location>
</feature>
<comment type="similarity">
    <text evidence="1">Belongs to the cycloisomerase 2 family.</text>
</comment>